<name>A0ABN0WK39_9ACTN</name>
<evidence type="ECO:0000256" key="1">
    <source>
        <dbReference type="SAM" id="MobiDB-lite"/>
    </source>
</evidence>
<evidence type="ECO:0000313" key="3">
    <source>
        <dbReference type="Proteomes" id="UP001501822"/>
    </source>
</evidence>
<dbReference type="Proteomes" id="UP001501822">
    <property type="component" value="Unassembled WGS sequence"/>
</dbReference>
<feature type="region of interest" description="Disordered" evidence="1">
    <location>
        <begin position="51"/>
        <end position="73"/>
    </location>
</feature>
<keyword evidence="3" id="KW-1185">Reference proteome</keyword>
<comment type="caution">
    <text evidence="2">The sequence shown here is derived from an EMBL/GenBank/DDBJ whole genome shotgun (WGS) entry which is preliminary data.</text>
</comment>
<gene>
    <name evidence="2" type="ORF">GCM10010151_31860</name>
</gene>
<accession>A0ABN0WK39</accession>
<organism evidence="2 3">
    <name type="scientific">Actinoallomurus spadix</name>
    <dbReference type="NCBI Taxonomy" id="79912"/>
    <lineage>
        <taxon>Bacteria</taxon>
        <taxon>Bacillati</taxon>
        <taxon>Actinomycetota</taxon>
        <taxon>Actinomycetes</taxon>
        <taxon>Streptosporangiales</taxon>
        <taxon>Thermomonosporaceae</taxon>
        <taxon>Actinoallomurus</taxon>
    </lineage>
</organism>
<protein>
    <submittedName>
        <fullName evidence="2">Uncharacterized protein</fullName>
    </submittedName>
</protein>
<sequence>MLGVRAQHGLGHRKGSFVGGRSIGLTRRPSRAALATRAVSPQLFEHVVPEPQDVGELGERPVAGVPPGELVQA</sequence>
<dbReference type="EMBL" id="BAAABM010000022">
    <property type="protein sequence ID" value="GAA0339857.1"/>
    <property type="molecule type" value="Genomic_DNA"/>
</dbReference>
<evidence type="ECO:0000313" key="2">
    <source>
        <dbReference type="EMBL" id="GAA0339857.1"/>
    </source>
</evidence>
<proteinExistence type="predicted"/>
<feature type="region of interest" description="Disordered" evidence="1">
    <location>
        <begin position="1"/>
        <end position="23"/>
    </location>
</feature>
<reference evidence="2 3" key="1">
    <citation type="journal article" date="2019" name="Int. J. Syst. Evol. Microbiol.">
        <title>The Global Catalogue of Microorganisms (GCM) 10K type strain sequencing project: providing services to taxonomists for standard genome sequencing and annotation.</title>
        <authorList>
            <consortium name="The Broad Institute Genomics Platform"/>
            <consortium name="The Broad Institute Genome Sequencing Center for Infectious Disease"/>
            <person name="Wu L."/>
            <person name="Ma J."/>
        </authorList>
    </citation>
    <scope>NUCLEOTIDE SEQUENCE [LARGE SCALE GENOMIC DNA]</scope>
    <source>
        <strain evidence="2 3">JCM 3146</strain>
    </source>
</reference>